<dbReference type="InterPro" id="IPR011050">
    <property type="entry name" value="Pectin_lyase_fold/virulence"/>
</dbReference>
<dbReference type="SUPFAM" id="SSF51126">
    <property type="entry name" value="Pectin lyase-like"/>
    <property type="match status" value="1"/>
</dbReference>
<dbReference type="PANTHER" id="PTHR11878">
    <property type="entry name" value="SODIUM/CALCIUM EXCHANGER"/>
    <property type="match status" value="1"/>
</dbReference>
<sequence>MTASPAAHVRRLATALVAAAIAAPAVVAVAPAAIATDDPPASAASDAPDASARPTWIDELEARMSRADARTHATTAAVDAADCTTTWTGPSTGGDWTDERNWNAGTPDIDDIACITADEVRIPADGTVLVGRLAADADLVVEGRLSVGDGSHARKISLVGEYDRASEPTLGVQPDSTLAVDHLEAHQTAGALVIGTGTLFVGERLDVFWSKLQVFTPLGTAEGVAAVIGKESSLTLAGGGNLDGDWTVDADGRIETNTVVGWFGGSTIAGDGGLHVLDRGRMLVNGTATIGTTDVAVGGELAVGAPGSTFGGLGIGGTVHLDRDAAAKDVELRGGTVDSVGDLTVTGTLTSRGGSITTSGDATASSLVLAEGLLSLEGTRLRADRFEFAQGSESRIALDDAAGLDLGSGVALPGSSAVIDGAGFTTIRSTFELDRASVDLAGPAEIGADAFVGVSADSSLRLRGDTVRIRGGVHAAGALEFSGIVEVAKEAVVSGVSLSVPAGGRLVSSGWMSATTFGDAGDVELRDDARLLVSEGTTVTGGFALAGTSQLVSTGGVAVTRGRLDLGTRTGVDVTGGDPVAALVVGPDGELSGTGAVFGDVRNDGVVAPGEASAYDRLTIDGSYVQTGALRIRVGQLHQDELHVTGTARLGGTLDVRADRDAAMPGSYGVLVASALSGDFTTAPDGCHRVTREDGTVVVHLRLCVRVDDAEVAEDGGVAEVPVSLSSAPNQPVRVSWTTEEDTAKAGEDFEPETGTVEFAPDETEKVVQIPVHDDDDRTGDVEFSVKLELAMGAEITRGTARVVIRENETLPEWTTRSLTTLGAARITHLDESTVYWSLGDVAYASALSGGKPAKLPGVLRVADTTAEGLAVGMCTSEDPGPREVPCWNDGEAEEWTPMRHPDGGIAEVVAIADDGRVVGRFTPFDTTAGVRDLLWSGLDAVPTDLEGPGLVVDLNASGDMVFTSEDGGPEQSWFRSADGYVTQLPGPIRPGTDRTVAAALGDDGRVVGSWSGAGVEPTAWIWSADLGSTELGRGTPTDLNARGDVVGDVTVAGRTRAWVSRDDRWSLLHEVGDAVDLGLGEYSGALAINDSRIIGASLGLREYDAHTDFVLYPLGSAPEPSRLDLGGRMDEPLVSGDGDDRVLVVDRTVDGNAVRLTATAYDNDERDERPVTGLRLRFLVDGEVVHESEPFDLAPGSNREEHYDWDTTGLAWSGGELSEPFAVRMELVGEEGVVSALEGEVAVEPRPVVGVPGHGAEPDGWSMFADRLDDVRDDWSLTVSQQALDGASATIEANARQLAADVRSVRAVTNAAQVDLVAHSTGGLVARSYIDGLMPTGDARTVAQLLMLGTPNAGSACADFFLDPAHLEFRTDLVARFNAEVSDAHGVRFAAAGGTEAVHTCGTDEPGDGATTIGSALAGVADVRSAPLLLEELLGDEELFTQFVLPRLRDARALEASGAFEAGLRSIGLFFDGLFGATAAPGASASATDAPQLLSSGRTTVQPGQSGSAATTAPPGPAERVGITIAAPGTITGEFRRDLVGSEQRVPLPPGTGRRATAPPCTRLPSRAPGARPSRTRVPRPSQCRGPCGRIARPRRSQETSARSTPSARPC</sequence>
<feature type="compositionally biased region" description="Polar residues" evidence="5">
    <location>
        <begin position="1600"/>
        <end position="1612"/>
    </location>
</feature>
<evidence type="ECO:0000256" key="4">
    <source>
        <dbReference type="ARBA" id="ARBA00023065"/>
    </source>
</evidence>
<dbReference type="Pfam" id="PF24096">
    <property type="entry name" value="DUF7379"/>
    <property type="match status" value="1"/>
</dbReference>
<proteinExistence type="predicted"/>
<dbReference type="SUPFAM" id="SSF141072">
    <property type="entry name" value="CalX-like"/>
    <property type="match status" value="1"/>
</dbReference>
<reference evidence="8 9" key="1">
    <citation type="submission" date="2019-01" db="EMBL/GenBank/DDBJ databases">
        <title>Genome sequencing of strain FW100M-8.</title>
        <authorList>
            <person name="Heo J."/>
            <person name="Kim S.-J."/>
            <person name="Kim J.-S."/>
            <person name="Hong S.-B."/>
            <person name="Kwon S.-W."/>
        </authorList>
    </citation>
    <scope>NUCLEOTIDE SEQUENCE [LARGE SCALE GENOMIC DNA]</scope>
    <source>
        <strain evidence="8 9">FW100M-8</strain>
    </source>
</reference>
<feature type="region of interest" description="Disordered" evidence="5">
    <location>
        <begin position="1539"/>
        <end position="1612"/>
    </location>
</feature>
<accession>A0A4P6F898</accession>
<evidence type="ECO:0000256" key="1">
    <source>
        <dbReference type="ARBA" id="ARBA00022729"/>
    </source>
</evidence>
<protein>
    <recommendedName>
        <fullName evidence="7">Calx-beta domain-containing protein</fullName>
    </recommendedName>
</protein>
<evidence type="ECO:0000313" key="8">
    <source>
        <dbReference type="EMBL" id="QAY72320.1"/>
    </source>
</evidence>
<dbReference type="Gene3D" id="2.60.40.2030">
    <property type="match status" value="1"/>
</dbReference>
<feature type="chain" id="PRO_5038677834" description="Calx-beta domain-containing protein" evidence="6">
    <location>
        <begin position="36"/>
        <end position="1612"/>
    </location>
</feature>
<dbReference type="GO" id="GO:0030001">
    <property type="term" value="P:metal ion transport"/>
    <property type="evidence" value="ECO:0007669"/>
    <property type="project" value="TreeGrafter"/>
</dbReference>
<evidence type="ECO:0000256" key="3">
    <source>
        <dbReference type="ARBA" id="ARBA00022837"/>
    </source>
</evidence>
<keyword evidence="3" id="KW-0106">Calcium</keyword>
<dbReference type="PANTHER" id="PTHR11878:SF65">
    <property type="entry name" value="NA_CA-EXCHANGE PROTEIN, ISOFORM G"/>
    <property type="match status" value="1"/>
</dbReference>
<dbReference type="KEGG" id="agf:ET445_02170"/>
<gene>
    <name evidence="8" type="ORF">ET445_02170</name>
</gene>
<keyword evidence="4" id="KW-0406">Ion transport</keyword>
<evidence type="ECO:0000256" key="5">
    <source>
        <dbReference type="SAM" id="MobiDB-lite"/>
    </source>
</evidence>
<keyword evidence="9" id="KW-1185">Reference proteome</keyword>
<dbReference type="InterPro" id="IPR003644">
    <property type="entry name" value="Calx_beta"/>
</dbReference>
<dbReference type="EMBL" id="CP035491">
    <property type="protein sequence ID" value="QAY72320.1"/>
    <property type="molecule type" value="Genomic_DNA"/>
</dbReference>
<keyword evidence="4" id="KW-0813">Transport</keyword>
<organism evidence="8 9">
    <name type="scientific">Agromyces protaetiae</name>
    <dbReference type="NCBI Taxonomy" id="2509455"/>
    <lineage>
        <taxon>Bacteria</taxon>
        <taxon>Bacillati</taxon>
        <taxon>Actinomycetota</taxon>
        <taxon>Actinomycetes</taxon>
        <taxon>Micrococcales</taxon>
        <taxon>Microbacteriaceae</taxon>
        <taxon>Agromyces</taxon>
    </lineage>
</organism>
<dbReference type="SUPFAM" id="SSF53474">
    <property type="entry name" value="alpha/beta-Hydrolases"/>
    <property type="match status" value="1"/>
</dbReference>
<dbReference type="SMART" id="SM00237">
    <property type="entry name" value="Calx_beta"/>
    <property type="match status" value="1"/>
</dbReference>
<dbReference type="Proteomes" id="UP000291259">
    <property type="component" value="Chromosome"/>
</dbReference>
<keyword evidence="1 6" id="KW-0732">Signal</keyword>
<feature type="region of interest" description="Disordered" evidence="5">
    <location>
        <begin position="1496"/>
        <end position="1522"/>
    </location>
</feature>
<dbReference type="InterPro" id="IPR055803">
    <property type="entry name" value="DUF7379"/>
</dbReference>
<evidence type="ECO:0000313" key="9">
    <source>
        <dbReference type="Proteomes" id="UP000291259"/>
    </source>
</evidence>
<evidence type="ECO:0000259" key="7">
    <source>
        <dbReference type="SMART" id="SM00237"/>
    </source>
</evidence>
<feature type="signal peptide" evidence="6">
    <location>
        <begin position="1"/>
        <end position="35"/>
    </location>
</feature>
<feature type="compositionally biased region" description="Polar residues" evidence="5">
    <location>
        <begin position="1496"/>
        <end position="1506"/>
    </location>
</feature>
<dbReference type="GO" id="GO:0016020">
    <property type="term" value="C:membrane"/>
    <property type="evidence" value="ECO:0007669"/>
    <property type="project" value="InterPro"/>
</dbReference>
<evidence type="ECO:0000256" key="2">
    <source>
        <dbReference type="ARBA" id="ARBA00022737"/>
    </source>
</evidence>
<dbReference type="InterPro" id="IPR051171">
    <property type="entry name" value="CaCA"/>
</dbReference>
<dbReference type="InterPro" id="IPR038081">
    <property type="entry name" value="CalX-like_sf"/>
</dbReference>
<dbReference type="OrthoDB" id="556502at2"/>
<dbReference type="InterPro" id="IPR029058">
    <property type="entry name" value="AB_hydrolase_fold"/>
</dbReference>
<evidence type="ECO:0000256" key="6">
    <source>
        <dbReference type="SAM" id="SignalP"/>
    </source>
</evidence>
<dbReference type="RefSeq" id="WP_129188423.1">
    <property type="nucleotide sequence ID" value="NZ_CP035491.1"/>
</dbReference>
<dbReference type="GO" id="GO:0007154">
    <property type="term" value="P:cell communication"/>
    <property type="evidence" value="ECO:0007669"/>
    <property type="project" value="InterPro"/>
</dbReference>
<dbReference type="Pfam" id="PF03160">
    <property type="entry name" value="Calx-beta"/>
    <property type="match status" value="1"/>
</dbReference>
<feature type="domain" description="Calx-beta" evidence="7">
    <location>
        <begin position="694"/>
        <end position="789"/>
    </location>
</feature>
<name>A0A4P6F898_9MICO</name>
<keyword evidence="2" id="KW-0677">Repeat</keyword>
<dbReference type="Gene3D" id="3.40.50.1820">
    <property type="entry name" value="alpha/beta hydrolase"/>
    <property type="match status" value="1"/>
</dbReference>